<feature type="region of interest" description="Disordered" evidence="1">
    <location>
        <begin position="136"/>
        <end position="163"/>
    </location>
</feature>
<keyword evidence="2" id="KW-0689">Ribosomal protein</keyword>
<dbReference type="VEuPathDB" id="FungiDB:I7I52_06928"/>
<gene>
    <name evidence="2" type="primary">RPS16</name>
    <name evidence="2" type="ORF">I7I52_06928</name>
</gene>
<evidence type="ECO:0000256" key="1">
    <source>
        <dbReference type="SAM" id="MobiDB-lite"/>
    </source>
</evidence>
<comment type="caution">
    <text evidence="2">The sequence shown here is derived from an EMBL/GenBank/DDBJ whole genome shotgun (WGS) entry which is preliminary data.</text>
</comment>
<sequence>MDQTQRVPDHAYEHFTIYAVEVQRLVLTEDEYHATDSPASSSSSTSSTKPFSRLSPSPKSTITGAYSPISSSSFAPLISTSTCSPSSNSNIPLLTVAPGLSSQPYRPLTQFSNFSNSCLTSCPSASTISFTARENPISNSLNNAPPSSPSRSNNPPSTSSKCLSCRRSRRRTCTKNFSRTSTAARHVNTNPSNRFHCSRHEKFINVRTIRNVNCSSPRICASPAS</sequence>
<dbReference type="Proteomes" id="UP000670092">
    <property type="component" value="Unassembled WGS sequence"/>
</dbReference>
<name>A0A8H8D098_AJECA</name>
<organism evidence="2 3">
    <name type="scientific">Ajellomyces capsulatus</name>
    <name type="common">Darling's disease fungus</name>
    <name type="synonym">Histoplasma capsulatum</name>
    <dbReference type="NCBI Taxonomy" id="5037"/>
    <lineage>
        <taxon>Eukaryota</taxon>
        <taxon>Fungi</taxon>
        <taxon>Dikarya</taxon>
        <taxon>Ascomycota</taxon>
        <taxon>Pezizomycotina</taxon>
        <taxon>Eurotiomycetes</taxon>
        <taxon>Eurotiomycetidae</taxon>
        <taxon>Onygenales</taxon>
        <taxon>Ajellomycetaceae</taxon>
        <taxon>Histoplasma</taxon>
    </lineage>
</organism>
<keyword evidence="2" id="KW-0687">Ribonucleoprotein</keyword>
<dbReference type="EMBL" id="JAEVHI010000003">
    <property type="protein sequence ID" value="KAG5296314.1"/>
    <property type="molecule type" value="Genomic_DNA"/>
</dbReference>
<evidence type="ECO:0000313" key="3">
    <source>
        <dbReference type="Proteomes" id="UP000670092"/>
    </source>
</evidence>
<proteinExistence type="predicted"/>
<dbReference type="GO" id="GO:0005840">
    <property type="term" value="C:ribosome"/>
    <property type="evidence" value="ECO:0007669"/>
    <property type="project" value="UniProtKB-KW"/>
</dbReference>
<feature type="region of interest" description="Disordered" evidence="1">
    <location>
        <begin position="33"/>
        <end position="59"/>
    </location>
</feature>
<protein>
    <submittedName>
        <fullName evidence="2">40S ribosomal protein S16</fullName>
    </submittedName>
</protein>
<reference evidence="2 3" key="1">
    <citation type="submission" date="2021-01" db="EMBL/GenBank/DDBJ databases">
        <title>Chromosome-level genome assembly of a human fungal pathogen reveals clustering of transcriptionally co-regulated genes.</title>
        <authorList>
            <person name="Voorhies M."/>
            <person name="Cohen S."/>
            <person name="Shea T.P."/>
            <person name="Petrus S."/>
            <person name="Munoz J.F."/>
            <person name="Poplawski S."/>
            <person name="Goldman W.E."/>
            <person name="Michael T."/>
            <person name="Cuomo C.A."/>
            <person name="Sil A."/>
            <person name="Beyhan S."/>
        </authorList>
    </citation>
    <scope>NUCLEOTIDE SEQUENCE [LARGE SCALE GENOMIC DNA]</scope>
    <source>
        <strain evidence="2 3">G184AR</strain>
    </source>
</reference>
<evidence type="ECO:0000313" key="2">
    <source>
        <dbReference type="EMBL" id="KAG5296314.1"/>
    </source>
</evidence>
<dbReference type="AlphaFoldDB" id="A0A8H8D098"/>
<accession>A0A8H8D098</accession>